<protein>
    <recommendedName>
        <fullName evidence="4">BRICHOS domain-containing protein</fullName>
    </recommendedName>
</protein>
<dbReference type="AlphaFoldDB" id="A0AAN8JA58"/>
<feature type="transmembrane region" description="Helical" evidence="3">
    <location>
        <begin position="47"/>
        <end position="69"/>
    </location>
</feature>
<keyword evidence="3" id="KW-1133">Transmembrane helix</keyword>
<feature type="region of interest" description="Disordered" evidence="2">
    <location>
        <begin position="155"/>
        <end position="180"/>
    </location>
</feature>
<dbReference type="Proteomes" id="UP001347796">
    <property type="component" value="Unassembled WGS sequence"/>
</dbReference>
<dbReference type="EMBL" id="JAZGQO010000014">
    <property type="protein sequence ID" value="KAK6170928.1"/>
    <property type="molecule type" value="Genomic_DNA"/>
</dbReference>
<sequence length="238" mass="27408">MAPPKVDLNGKEKPTDVPVAVVVDQSTESHKNANLREVNRRRKRCRAAAVVLVLGVVIIGVALAIMVFAHRRHRNQFGRWGFCGTKDKPYRIHENVHIDNDKHLIYVNNTRTGEFGASHAIHDYRKKMSAYRDPEHKRCFIEPLSREFDEGIHAWGRDDDDEEKPQRYYRAEPPTSPDDARRMWGDNIADHCRGHKFHTLTLSPHKPTTPKTTEHVIIIIKIVSVDAIRVITIDIHQN</sequence>
<organism evidence="5 6">
    <name type="scientific">Patella caerulea</name>
    <name type="common">Rayed Mediterranean limpet</name>
    <dbReference type="NCBI Taxonomy" id="87958"/>
    <lineage>
        <taxon>Eukaryota</taxon>
        <taxon>Metazoa</taxon>
        <taxon>Spiralia</taxon>
        <taxon>Lophotrochozoa</taxon>
        <taxon>Mollusca</taxon>
        <taxon>Gastropoda</taxon>
        <taxon>Patellogastropoda</taxon>
        <taxon>Patelloidea</taxon>
        <taxon>Patellidae</taxon>
        <taxon>Patella</taxon>
    </lineage>
</organism>
<accession>A0AAN8JA58</accession>
<evidence type="ECO:0000256" key="3">
    <source>
        <dbReference type="SAM" id="Phobius"/>
    </source>
</evidence>
<evidence type="ECO:0000259" key="4">
    <source>
        <dbReference type="PROSITE" id="PS50869"/>
    </source>
</evidence>
<gene>
    <name evidence="5" type="ORF">SNE40_019208</name>
</gene>
<keyword evidence="3" id="KW-0812">Transmembrane</keyword>
<keyword evidence="3" id="KW-0472">Membrane</keyword>
<evidence type="ECO:0000313" key="5">
    <source>
        <dbReference type="EMBL" id="KAK6170928.1"/>
    </source>
</evidence>
<dbReference type="InterPro" id="IPR007084">
    <property type="entry name" value="BRICHOS_dom"/>
</dbReference>
<name>A0AAN8JA58_PATCE</name>
<reference evidence="5 6" key="1">
    <citation type="submission" date="2024-01" db="EMBL/GenBank/DDBJ databases">
        <title>The genome of the rayed Mediterranean limpet Patella caerulea (Linnaeus, 1758).</title>
        <authorList>
            <person name="Anh-Thu Weber A."/>
            <person name="Halstead-Nussloch G."/>
        </authorList>
    </citation>
    <scope>NUCLEOTIDE SEQUENCE [LARGE SCALE GENOMIC DNA]</scope>
    <source>
        <strain evidence="5">AATW-2023a</strain>
        <tissue evidence="5">Whole specimen</tissue>
    </source>
</reference>
<evidence type="ECO:0000256" key="2">
    <source>
        <dbReference type="SAM" id="MobiDB-lite"/>
    </source>
</evidence>
<feature type="domain" description="BRICHOS" evidence="4">
    <location>
        <begin position="112"/>
        <end position="200"/>
    </location>
</feature>
<keyword evidence="6" id="KW-1185">Reference proteome</keyword>
<evidence type="ECO:0000313" key="6">
    <source>
        <dbReference type="Proteomes" id="UP001347796"/>
    </source>
</evidence>
<evidence type="ECO:0000256" key="1">
    <source>
        <dbReference type="ARBA" id="ARBA00023157"/>
    </source>
</evidence>
<proteinExistence type="predicted"/>
<dbReference type="Pfam" id="PF04089">
    <property type="entry name" value="BRICHOS"/>
    <property type="match status" value="1"/>
</dbReference>
<comment type="caution">
    <text evidence="5">The sequence shown here is derived from an EMBL/GenBank/DDBJ whole genome shotgun (WGS) entry which is preliminary data.</text>
</comment>
<keyword evidence="1" id="KW-1015">Disulfide bond</keyword>
<dbReference type="PROSITE" id="PS50869">
    <property type="entry name" value="BRICHOS"/>
    <property type="match status" value="1"/>
</dbReference>